<keyword evidence="2" id="KW-1185">Reference proteome</keyword>
<comment type="caution">
    <text evidence="1">The sequence shown here is derived from an EMBL/GenBank/DDBJ whole genome shotgun (WGS) entry which is preliminary data.</text>
</comment>
<proteinExistence type="predicted"/>
<sequence length="45" mass="5164">MNPSFNAIKFDQKFVLASLYYHIPEVHLPMVIGTKDHDVTGCERT</sequence>
<evidence type="ECO:0000313" key="2">
    <source>
        <dbReference type="Proteomes" id="UP001206067"/>
    </source>
</evidence>
<organism evidence="1 2">
    <name type="scientific">Parerythrobacter lacustris</name>
    <dbReference type="NCBI Taxonomy" id="2969984"/>
    <lineage>
        <taxon>Bacteria</taxon>
        <taxon>Pseudomonadati</taxon>
        <taxon>Pseudomonadota</taxon>
        <taxon>Alphaproteobacteria</taxon>
        <taxon>Sphingomonadales</taxon>
        <taxon>Erythrobacteraceae</taxon>
        <taxon>Parerythrobacter</taxon>
    </lineage>
</organism>
<evidence type="ECO:0000313" key="1">
    <source>
        <dbReference type="EMBL" id="MCR2834652.1"/>
    </source>
</evidence>
<protein>
    <submittedName>
        <fullName evidence="1">Uncharacterized protein</fullName>
    </submittedName>
</protein>
<accession>A0ABT1XTW4</accession>
<gene>
    <name evidence="1" type="ORF">NSO95_11900</name>
</gene>
<dbReference type="Proteomes" id="UP001206067">
    <property type="component" value="Unassembled WGS sequence"/>
</dbReference>
<name>A0ABT1XTW4_9SPHN</name>
<dbReference type="RefSeq" id="WP_257596493.1">
    <property type="nucleotide sequence ID" value="NZ_JANKHH010000007.1"/>
</dbReference>
<dbReference type="EMBL" id="JANKHH010000007">
    <property type="protein sequence ID" value="MCR2834652.1"/>
    <property type="molecule type" value="Genomic_DNA"/>
</dbReference>
<reference evidence="1 2" key="1">
    <citation type="submission" date="2022-08" db="EMBL/GenBank/DDBJ databases">
        <title>Polyphasic taxonomy analysis of Qipengyuania sp.RS5-5.</title>
        <authorList>
            <person name="Xamxidin M."/>
            <person name="Wu M."/>
        </authorList>
    </citation>
    <scope>NUCLEOTIDE SEQUENCE [LARGE SCALE GENOMIC DNA]</scope>
    <source>
        <strain evidence="1 2">RS5-5</strain>
    </source>
</reference>